<evidence type="ECO:0000256" key="3">
    <source>
        <dbReference type="ARBA" id="ARBA00023136"/>
    </source>
</evidence>
<evidence type="ECO:0000256" key="1">
    <source>
        <dbReference type="ARBA" id="ARBA00022692"/>
    </source>
</evidence>
<keyword evidence="2 4" id="KW-1133">Transmembrane helix</keyword>
<dbReference type="SUPFAM" id="SSF103473">
    <property type="entry name" value="MFS general substrate transporter"/>
    <property type="match status" value="1"/>
</dbReference>
<keyword evidence="1 4" id="KW-0812">Transmembrane</keyword>
<feature type="transmembrane region" description="Helical" evidence="4">
    <location>
        <begin position="257"/>
        <end position="276"/>
    </location>
</feature>
<dbReference type="InterPro" id="IPR020846">
    <property type="entry name" value="MFS_dom"/>
</dbReference>
<dbReference type="CDD" id="cd17324">
    <property type="entry name" value="MFS_NepI_like"/>
    <property type="match status" value="1"/>
</dbReference>
<feature type="domain" description="Major facilitator superfamily (MFS) profile" evidence="5">
    <location>
        <begin position="19"/>
        <end position="398"/>
    </location>
</feature>
<feature type="transmembrane region" description="Helical" evidence="4">
    <location>
        <begin position="59"/>
        <end position="79"/>
    </location>
</feature>
<dbReference type="PANTHER" id="PTHR42910">
    <property type="entry name" value="TRANSPORTER SCO4007-RELATED"/>
    <property type="match status" value="1"/>
</dbReference>
<dbReference type="EMBL" id="JAUSVK010000001">
    <property type="protein sequence ID" value="MDQ0395511.1"/>
    <property type="molecule type" value="Genomic_DNA"/>
</dbReference>
<dbReference type="PROSITE" id="PS50850">
    <property type="entry name" value="MFS"/>
    <property type="match status" value="1"/>
</dbReference>
<proteinExistence type="predicted"/>
<evidence type="ECO:0000313" key="7">
    <source>
        <dbReference type="Proteomes" id="UP001237448"/>
    </source>
</evidence>
<keyword evidence="3 4" id="KW-0472">Membrane</keyword>
<feature type="transmembrane region" description="Helical" evidence="4">
    <location>
        <begin position="86"/>
        <end position="105"/>
    </location>
</feature>
<reference evidence="6 7" key="1">
    <citation type="submission" date="2023-07" db="EMBL/GenBank/DDBJ databases">
        <title>Genomic Encyclopedia of Type Strains, Phase IV (KMG-IV): sequencing the most valuable type-strain genomes for metagenomic binning, comparative biology and taxonomic classification.</title>
        <authorList>
            <person name="Goeker M."/>
        </authorList>
    </citation>
    <scope>NUCLEOTIDE SEQUENCE [LARGE SCALE GENOMIC DNA]</scope>
    <source>
        <strain evidence="6 7">DSM 5896</strain>
    </source>
</reference>
<feature type="transmembrane region" description="Helical" evidence="4">
    <location>
        <begin position="283"/>
        <end position="301"/>
    </location>
</feature>
<keyword evidence="7" id="KW-1185">Reference proteome</keyword>
<evidence type="ECO:0000313" key="6">
    <source>
        <dbReference type="EMBL" id="MDQ0395511.1"/>
    </source>
</evidence>
<protein>
    <submittedName>
        <fullName evidence="6">MFS family arabinose efflux permease</fullName>
    </submittedName>
</protein>
<evidence type="ECO:0000259" key="5">
    <source>
        <dbReference type="PROSITE" id="PS50850"/>
    </source>
</evidence>
<name>A0ABU0FLW2_9HYPH</name>
<comment type="caution">
    <text evidence="6">The sequence shown here is derived from an EMBL/GenBank/DDBJ whole genome shotgun (WGS) entry which is preliminary data.</text>
</comment>
<evidence type="ECO:0000256" key="2">
    <source>
        <dbReference type="ARBA" id="ARBA00022989"/>
    </source>
</evidence>
<dbReference type="RefSeq" id="WP_307434275.1">
    <property type="nucleotide sequence ID" value="NZ_JAUSVK010000001.1"/>
</dbReference>
<feature type="transmembrane region" description="Helical" evidence="4">
    <location>
        <begin position="174"/>
        <end position="194"/>
    </location>
</feature>
<feature type="transmembrane region" description="Helical" evidence="4">
    <location>
        <begin position="374"/>
        <end position="395"/>
    </location>
</feature>
<feature type="transmembrane region" description="Helical" evidence="4">
    <location>
        <begin position="111"/>
        <end position="132"/>
    </location>
</feature>
<dbReference type="Pfam" id="PF07690">
    <property type="entry name" value="MFS_1"/>
    <property type="match status" value="1"/>
</dbReference>
<accession>A0ABU0FLW2</accession>
<dbReference type="Proteomes" id="UP001237448">
    <property type="component" value="Unassembled WGS sequence"/>
</dbReference>
<evidence type="ECO:0000256" key="4">
    <source>
        <dbReference type="SAM" id="Phobius"/>
    </source>
</evidence>
<dbReference type="Gene3D" id="1.20.1250.20">
    <property type="entry name" value="MFS general substrate transporter like domains"/>
    <property type="match status" value="1"/>
</dbReference>
<organism evidence="6 7">
    <name type="scientific">Labrys monachus</name>
    <dbReference type="NCBI Taxonomy" id="217067"/>
    <lineage>
        <taxon>Bacteria</taxon>
        <taxon>Pseudomonadati</taxon>
        <taxon>Pseudomonadota</taxon>
        <taxon>Alphaproteobacteria</taxon>
        <taxon>Hyphomicrobiales</taxon>
        <taxon>Xanthobacteraceae</taxon>
        <taxon>Labrys</taxon>
    </lineage>
</organism>
<feature type="transmembrane region" description="Helical" evidence="4">
    <location>
        <begin position="307"/>
        <end position="325"/>
    </location>
</feature>
<feature type="transmembrane region" description="Helical" evidence="4">
    <location>
        <begin position="346"/>
        <end position="368"/>
    </location>
</feature>
<feature type="transmembrane region" description="Helical" evidence="4">
    <location>
        <begin position="226"/>
        <end position="251"/>
    </location>
</feature>
<dbReference type="InterPro" id="IPR011701">
    <property type="entry name" value="MFS"/>
</dbReference>
<dbReference type="InterPro" id="IPR036259">
    <property type="entry name" value="MFS_trans_sf"/>
</dbReference>
<sequence>MAPEPSAGRAAAARPGPSAALVTVISIATGALVANLYYAQPLIASIAPEIGIRPDLAGSVVGVTQIGYGVGLFLLVSLADLVENRRLVLTTLSLTICGLVGVAVSTAALPFFAASFLIGLCSTGAQVLLPFVAHLVPQERRGRVVGNIMAGVLTGIMLARPASLFIAASFGWRTVFWCSAGLMAAIGILLSRLMPRHAPRGGMHYGQVLLSMAGLFRDMPVLRRRALYQALMFAGFNMFWTAAPLMLAARFGLGEHAVGLFALAGAGGALAAPVAGRLADRGLIRPATAGAMAALGLAFYATGPAVAAMALAPLVVLTLLIDAAVQTNQVVSQRIIFSVPSEIRGRVNAIYMTINFMGGAAGSILGALTYHRGGWTMTADAGAALGLLLLALFAAEGLSARRRRG</sequence>
<dbReference type="PANTHER" id="PTHR42910:SF1">
    <property type="entry name" value="MAJOR FACILITATOR SUPERFAMILY (MFS) PROFILE DOMAIN-CONTAINING PROTEIN"/>
    <property type="match status" value="1"/>
</dbReference>
<gene>
    <name evidence="6" type="ORF">J3R73_005303</name>
</gene>
<feature type="transmembrane region" description="Helical" evidence="4">
    <location>
        <begin position="144"/>
        <end position="168"/>
    </location>
</feature>
<feature type="transmembrane region" description="Helical" evidence="4">
    <location>
        <begin position="19"/>
        <end position="39"/>
    </location>
</feature>